<dbReference type="Proteomes" id="UP000355283">
    <property type="component" value="Unassembled WGS sequence"/>
</dbReference>
<gene>
    <name evidence="2" type="ORF">NSK_007488</name>
</gene>
<feature type="signal peptide" evidence="1">
    <location>
        <begin position="1"/>
        <end position="20"/>
    </location>
</feature>
<sequence>MRASITVAGFLAVLMSTASAYRAPQARNNCLKTCLVPYGTNATRTIKTICRRACKVAAPLRRSCRKTTNTFWRNQTKVCRQSIRRIKQGLPPLTSLVSHTTPANASSDIPTVTQYTYEATCLKEIKFEWKDAKQTCREILCPDGQYWNVEADACVVNTFVNLSVLETSGALDPAFLRGFYKMSWKGTDPYQGPDDTNVGVTFTGRLPGDAQANIAPMTSDAINLLSYGGGNEFGAWSVAAVEAVGSESNLNEVISLKYDGIVIDAEEYASGQSVSVEQWNTMFAAIKAKNLMLIVTTSHFSPYGMSNGAALVADWLSNPNIDYISPQLYTSGTEPQNDWEGFSAAWTTASTPIAPSIVQASYYDQLAENSVTAYLPKAKGYLVWSNTPPPQPGPTPSCVSGYFPGSGCAYMCEWCAQQLQTDNYYWKSGVCTYQAGTGCVGSPQAGVEYTCCKTGSS</sequence>
<protein>
    <recommendedName>
        <fullName evidence="4">GH18 domain-containing protein</fullName>
    </recommendedName>
</protein>
<evidence type="ECO:0008006" key="4">
    <source>
        <dbReference type="Google" id="ProtNLM"/>
    </source>
</evidence>
<organism evidence="2 3">
    <name type="scientific">Nannochloropsis salina CCMP1776</name>
    <dbReference type="NCBI Taxonomy" id="1027361"/>
    <lineage>
        <taxon>Eukaryota</taxon>
        <taxon>Sar</taxon>
        <taxon>Stramenopiles</taxon>
        <taxon>Ochrophyta</taxon>
        <taxon>Eustigmatophyceae</taxon>
        <taxon>Eustigmatales</taxon>
        <taxon>Monodopsidaceae</taxon>
        <taxon>Microchloropsis</taxon>
        <taxon>Microchloropsis salina</taxon>
    </lineage>
</organism>
<comment type="caution">
    <text evidence="2">The sequence shown here is derived from an EMBL/GenBank/DDBJ whole genome shotgun (WGS) entry which is preliminary data.</text>
</comment>
<feature type="chain" id="PRO_5020035362" description="GH18 domain-containing protein" evidence="1">
    <location>
        <begin position="21"/>
        <end position="457"/>
    </location>
</feature>
<accession>A0A4D9CUM0</accession>
<name>A0A4D9CUM0_9STRA</name>
<keyword evidence="3" id="KW-1185">Reference proteome</keyword>
<evidence type="ECO:0000313" key="3">
    <source>
        <dbReference type="Proteomes" id="UP000355283"/>
    </source>
</evidence>
<dbReference type="OrthoDB" id="184709at2759"/>
<proteinExistence type="predicted"/>
<dbReference type="AlphaFoldDB" id="A0A4D9CUM0"/>
<evidence type="ECO:0000313" key="2">
    <source>
        <dbReference type="EMBL" id="TFJ81183.1"/>
    </source>
</evidence>
<evidence type="ECO:0000256" key="1">
    <source>
        <dbReference type="SAM" id="SignalP"/>
    </source>
</evidence>
<reference evidence="2 3" key="1">
    <citation type="submission" date="2019-01" db="EMBL/GenBank/DDBJ databases">
        <title>Nuclear Genome Assembly of the Microalgal Biofuel strain Nannochloropsis salina CCMP1776.</title>
        <authorList>
            <person name="Hovde B."/>
        </authorList>
    </citation>
    <scope>NUCLEOTIDE SEQUENCE [LARGE SCALE GENOMIC DNA]</scope>
    <source>
        <strain evidence="2 3">CCMP1776</strain>
    </source>
</reference>
<dbReference type="EMBL" id="SDOX01000137">
    <property type="protein sequence ID" value="TFJ81183.1"/>
    <property type="molecule type" value="Genomic_DNA"/>
</dbReference>
<keyword evidence="1" id="KW-0732">Signal</keyword>